<dbReference type="Gramene" id="VVA22119">
    <property type="protein sequence ID" value="VVA22119"/>
    <property type="gene ID" value="Prudul26B006562"/>
</dbReference>
<protein>
    <recommendedName>
        <fullName evidence="5">Transposable element protein</fullName>
    </recommendedName>
</protein>
<keyword evidence="2" id="KW-1133">Transmembrane helix</keyword>
<proteinExistence type="predicted"/>
<accession>A0A5E4F4T7</accession>
<dbReference type="EMBL" id="CABIKO010000058">
    <property type="protein sequence ID" value="VVA22119.1"/>
    <property type="molecule type" value="Genomic_DNA"/>
</dbReference>
<feature type="transmembrane region" description="Helical" evidence="2">
    <location>
        <begin position="35"/>
        <end position="56"/>
    </location>
</feature>
<dbReference type="InParanoid" id="A0A5E4F4T7"/>
<dbReference type="Proteomes" id="UP000327085">
    <property type="component" value="Chromosome 4"/>
</dbReference>
<keyword evidence="2" id="KW-0812">Transmembrane</keyword>
<evidence type="ECO:0000313" key="3">
    <source>
        <dbReference type="EMBL" id="VVA22119.1"/>
    </source>
</evidence>
<evidence type="ECO:0000256" key="1">
    <source>
        <dbReference type="SAM" id="MobiDB-lite"/>
    </source>
</evidence>
<gene>
    <name evidence="3" type="ORF">ALMOND_2B006562</name>
</gene>
<dbReference type="OMA" id="HWYHRIR"/>
<evidence type="ECO:0000256" key="2">
    <source>
        <dbReference type="SAM" id="Phobius"/>
    </source>
</evidence>
<organism evidence="3 4">
    <name type="scientific">Prunus dulcis</name>
    <name type="common">Almond</name>
    <name type="synonym">Amygdalus dulcis</name>
    <dbReference type="NCBI Taxonomy" id="3755"/>
    <lineage>
        <taxon>Eukaryota</taxon>
        <taxon>Viridiplantae</taxon>
        <taxon>Streptophyta</taxon>
        <taxon>Embryophyta</taxon>
        <taxon>Tracheophyta</taxon>
        <taxon>Spermatophyta</taxon>
        <taxon>Magnoliopsida</taxon>
        <taxon>eudicotyledons</taxon>
        <taxon>Gunneridae</taxon>
        <taxon>Pentapetalae</taxon>
        <taxon>rosids</taxon>
        <taxon>fabids</taxon>
        <taxon>Rosales</taxon>
        <taxon>Rosaceae</taxon>
        <taxon>Amygdaloideae</taxon>
        <taxon>Amygdaleae</taxon>
        <taxon>Prunus</taxon>
    </lineage>
</organism>
<evidence type="ECO:0000313" key="4">
    <source>
        <dbReference type="Proteomes" id="UP000327085"/>
    </source>
</evidence>
<dbReference type="AlphaFoldDB" id="A0A5E4F4T7"/>
<evidence type="ECO:0008006" key="5">
    <source>
        <dbReference type="Google" id="ProtNLM"/>
    </source>
</evidence>
<sequence>MLDCKPMSTPLAEHFRVSAQESPSSDKDNDKMSKVPYASAVGYLMYALVCTCLDLAQAVSVVSRYMANPGKQQWNAVKRLRQEEIHHWYHRIRDWVNDGDIAIEKVHTDENISDQASHG</sequence>
<name>A0A5E4F4T7_PRUDU</name>
<reference evidence="4" key="1">
    <citation type="journal article" date="2020" name="Plant J.">
        <title>Transposons played a major role in the diversification between the closely related almond and peach genomes: results from the almond genome sequence.</title>
        <authorList>
            <person name="Alioto T."/>
            <person name="Alexiou K.G."/>
            <person name="Bardil A."/>
            <person name="Barteri F."/>
            <person name="Castanera R."/>
            <person name="Cruz F."/>
            <person name="Dhingra A."/>
            <person name="Duval H."/>
            <person name="Fernandez I Marti A."/>
            <person name="Frias L."/>
            <person name="Galan B."/>
            <person name="Garcia J.L."/>
            <person name="Howad W."/>
            <person name="Gomez-Garrido J."/>
            <person name="Gut M."/>
            <person name="Julca I."/>
            <person name="Morata J."/>
            <person name="Puigdomenech P."/>
            <person name="Ribeca P."/>
            <person name="Rubio Cabetas M.J."/>
            <person name="Vlasova A."/>
            <person name="Wirthensohn M."/>
            <person name="Garcia-Mas J."/>
            <person name="Gabaldon T."/>
            <person name="Casacuberta J.M."/>
            <person name="Arus P."/>
        </authorList>
    </citation>
    <scope>NUCLEOTIDE SEQUENCE [LARGE SCALE GENOMIC DNA]</scope>
    <source>
        <strain evidence="4">cv. Texas</strain>
    </source>
</reference>
<keyword evidence="2" id="KW-0472">Membrane</keyword>
<feature type="region of interest" description="Disordered" evidence="1">
    <location>
        <begin position="1"/>
        <end position="32"/>
    </location>
</feature>